<reference evidence="1 2" key="1">
    <citation type="journal article" date="2020" name="BMC Genomics">
        <title>Intraspecific diversification of the crop wild relative Brassica cretica Lam. using demographic model selection.</title>
        <authorList>
            <person name="Kioukis A."/>
            <person name="Michalopoulou V.A."/>
            <person name="Briers L."/>
            <person name="Pirintsos S."/>
            <person name="Studholme D.J."/>
            <person name="Pavlidis P."/>
            <person name="Sarris P.F."/>
        </authorList>
    </citation>
    <scope>NUCLEOTIDE SEQUENCE [LARGE SCALE GENOMIC DNA]</scope>
    <source>
        <strain evidence="2">cv. PFS-1207/04</strain>
    </source>
</reference>
<protein>
    <submittedName>
        <fullName evidence="1">Uncharacterized protein</fullName>
    </submittedName>
</protein>
<organism evidence="1 2">
    <name type="scientific">Brassica cretica</name>
    <name type="common">Mustard</name>
    <dbReference type="NCBI Taxonomy" id="69181"/>
    <lineage>
        <taxon>Eukaryota</taxon>
        <taxon>Viridiplantae</taxon>
        <taxon>Streptophyta</taxon>
        <taxon>Embryophyta</taxon>
        <taxon>Tracheophyta</taxon>
        <taxon>Spermatophyta</taxon>
        <taxon>Magnoliopsida</taxon>
        <taxon>eudicotyledons</taxon>
        <taxon>Gunneridae</taxon>
        <taxon>Pentapetalae</taxon>
        <taxon>rosids</taxon>
        <taxon>malvids</taxon>
        <taxon>Brassicales</taxon>
        <taxon>Brassicaceae</taxon>
        <taxon>Brassiceae</taxon>
        <taxon>Brassica</taxon>
    </lineage>
</organism>
<accession>A0ABQ7B4A1</accession>
<name>A0ABQ7B4A1_BRACR</name>
<sequence>METVVVIVGDGPDGSKAGRLEDRVVTSLLRFWEARNVKKSGELMSVDFIFLNEKCRRNSKIMGKKFTIGLIPATPLNEHYGVKT</sequence>
<dbReference type="EMBL" id="QGKV02001556">
    <property type="protein sequence ID" value="KAF3521073.1"/>
    <property type="molecule type" value="Genomic_DNA"/>
</dbReference>
<evidence type="ECO:0000313" key="2">
    <source>
        <dbReference type="Proteomes" id="UP000266723"/>
    </source>
</evidence>
<keyword evidence="2" id="KW-1185">Reference proteome</keyword>
<evidence type="ECO:0000313" key="1">
    <source>
        <dbReference type="EMBL" id="KAF3521073.1"/>
    </source>
</evidence>
<dbReference type="Proteomes" id="UP000266723">
    <property type="component" value="Unassembled WGS sequence"/>
</dbReference>
<comment type="caution">
    <text evidence="1">The sequence shown here is derived from an EMBL/GenBank/DDBJ whole genome shotgun (WGS) entry which is preliminary data.</text>
</comment>
<gene>
    <name evidence="1" type="ORF">DY000_02058953</name>
</gene>
<proteinExistence type="predicted"/>